<dbReference type="Pfam" id="PF00651">
    <property type="entry name" value="BTB"/>
    <property type="match status" value="1"/>
</dbReference>
<dbReference type="InterPro" id="IPR015915">
    <property type="entry name" value="Kelch-typ_b-propeller"/>
</dbReference>
<dbReference type="PaxDb" id="10090-ENSMUSP00000129810"/>
<dbReference type="AlphaFoldDB" id="A0A2I3BRZ3"/>
<keyword evidence="2" id="KW-0677">Repeat</keyword>
<evidence type="ECO:0000259" key="4">
    <source>
        <dbReference type="PROSITE" id="PS50097"/>
    </source>
</evidence>
<dbReference type="CDD" id="cd18472">
    <property type="entry name" value="BACK_KLHL33"/>
    <property type="match status" value="1"/>
</dbReference>
<dbReference type="SMART" id="SM00225">
    <property type="entry name" value="BTB"/>
    <property type="match status" value="2"/>
</dbReference>
<keyword evidence="7" id="KW-1185">Reference proteome</keyword>
<dbReference type="SUPFAM" id="SSF117281">
    <property type="entry name" value="Kelch motif"/>
    <property type="match status" value="1"/>
</dbReference>
<dbReference type="GeneID" id="546611"/>
<sequence length="793" mass="86112">MASLSSDLEHVSLPIEKDSLELPVPAGRTFSRSPSSDEDPGLFSFSLAEPDPPSPFVSGNLPFLASSPEKGKKQDDSDDSAEPEMLCSVEHPCQFFAEAQRLREQKLLLDEEVSVGGQVYGVHRVILAAISSLFRGRLLSGGGQQPSFSLDVTPRGWEAALTFAYEGVLGPASQDEVLAAAEALGAPRVKKAAQLKPEGLGKARGNEKKLSQAEELRENLHSIERLYREGIGCDLELEAEGYRLRVHRVALACGSEFFGAMLLSGMRESQGTKVTLRTISSQDLRLLVSFAYTGVVRERWPGLLRAAQAALQYQSSSCLDLCQKALAQSLCPALCLALFPMIEAPGLEKVWGKAHDYLLSHLPAVASCPTFSSLPVTCLAELLDSDELHVQEEFEAFSAARCWLAANPETHESEAKALLRCVRFGRMSTRELRKVRAAGLPPSLPPDLLYQLMVEAEVPGQERWREPDQALVVIGGDGLRPDMDRRQPSCKVWWARAFHCGMGLVRTVEWCRLPNLPAPGRFRHGAASLTGSELYVCGGQDFYSHNSTLASTLRWSSSQEDWEEMAPLCQARSFFPLVVFDGQLYALGGRDNGVALNSVETYNPELNVWRPAPALPAPCFAHAAAILEDRLYVSGGCSGTGQYLDSLIHYDPKLKRPGTLLSPMGVARASHVMAALGGKLYVAGGVGDTGDLLSFEAYEPKSDSWTQLASLPSPHVGAAGAVLQGELLVLGGYSHRTYAISHLVHAYCPGLDRWLCLGTLPRPRAEMPACILTLPSVQHIALVPTQHQNKPAG</sequence>
<dbReference type="InterPro" id="IPR006652">
    <property type="entry name" value="Kelch_1"/>
</dbReference>
<feature type="domain" description="BTB" evidence="4">
    <location>
        <begin position="109"/>
        <end position="173"/>
    </location>
</feature>
<dbReference type="InterPro" id="IPR011705">
    <property type="entry name" value="BACK"/>
</dbReference>
<dbReference type="Gene3D" id="3.30.710.10">
    <property type="entry name" value="Potassium Channel Kv1.1, Chain A"/>
    <property type="match status" value="2"/>
</dbReference>
<dbReference type="Antibodypedia" id="70728">
    <property type="antibodies" value="28 antibodies from 10 providers"/>
</dbReference>
<dbReference type="Pfam" id="PF07707">
    <property type="entry name" value="BACK"/>
    <property type="match status" value="1"/>
</dbReference>
<protein>
    <submittedName>
        <fullName evidence="5">Kelch-like 33</fullName>
    </submittedName>
</protein>
<dbReference type="AGR" id="MGI:3644593"/>
<dbReference type="MGI" id="MGI:3644593">
    <property type="gene designation" value="Klhl33"/>
</dbReference>
<dbReference type="Proteomes" id="UP000000589">
    <property type="component" value="Chromosome 14"/>
</dbReference>
<evidence type="ECO:0000313" key="6">
    <source>
        <dbReference type="MGI" id="MGI:3644593"/>
    </source>
</evidence>
<dbReference type="RefSeq" id="NP_001357693.1">
    <property type="nucleotide sequence ID" value="NM_001370764.1"/>
</dbReference>
<dbReference type="CTD" id="123103"/>
<dbReference type="SMART" id="SM00612">
    <property type="entry name" value="Kelch"/>
    <property type="match status" value="5"/>
</dbReference>
<dbReference type="OrthoDB" id="45365at2759"/>
<gene>
    <name evidence="5 6" type="primary">Klhl33</name>
</gene>
<reference evidence="5" key="4">
    <citation type="submission" date="2025-09" db="UniProtKB">
        <authorList>
            <consortium name="Ensembl"/>
        </authorList>
    </citation>
    <scope>IDENTIFICATION</scope>
    <source>
        <strain evidence="5">C57BL/6J</strain>
    </source>
</reference>
<dbReference type="ExpressionAtlas" id="A0A2I3BRZ3">
    <property type="expression patterns" value="baseline and differential"/>
</dbReference>
<dbReference type="SUPFAM" id="SSF54695">
    <property type="entry name" value="POZ domain"/>
    <property type="match status" value="2"/>
</dbReference>
<dbReference type="Pfam" id="PF21536">
    <property type="entry name" value="BTB_KLHL33"/>
    <property type="match status" value="1"/>
</dbReference>
<reference evidence="5 7" key="2">
    <citation type="journal article" date="2011" name="PLoS Biol.">
        <title>Modernizing reference genome assemblies.</title>
        <authorList>
            <person name="Church D.M."/>
            <person name="Schneider V.A."/>
            <person name="Graves T."/>
            <person name="Auger K."/>
            <person name="Cunningham F."/>
            <person name="Bouk N."/>
            <person name="Chen H.C."/>
            <person name="Agarwala R."/>
            <person name="McLaren W.M."/>
            <person name="Ritchie G.R."/>
            <person name="Albracht D."/>
            <person name="Kremitzki M."/>
            <person name="Rock S."/>
            <person name="Kotkiewicz H."/>
            <person name="Kremitzki C."/>
            <person name="Wollam A."/>
            <person name="Trani L."/>
            <person name="Fulton L."/>
            <person name="Fulton R."/>
            <person name="Matthews L."/>
            <person name="Whitehead S."/>
            <person name="Chow W."/>
            <person name="Torrance J."/>
            <person name="Dunn M."/>
            <person name="Harden G."/>
            <person name="Threadgold G."/>
            <person name="Wood J."/>
            <person name="Collins J."/>
            <person name="Heath P."/>
            <person name="Griffiths G."/>
            <person name="Pelan S."/>
            <person name="Grafham D."/>
            <person name="Eichler E.E."/>
            <person name="Weinstock G."/>
            <person name="Mardis E.R."/>
            <person name="Wilson R.K."/>
            <person name="Howe K."/>
            <person name="Flicek P."/>
            <person name="Hubbard T."/>
        </authorList>
    </citation>
    <scope>NUCLEOTIDE SEQUENCE [LARGE SCALE GENOMIC DNA]</scope>
    <source>
        <strain evidence="5 7">C57BL/6J</strain>
    </source>
</reference>
<dbReference type="GeneTree" id="ENSGT00940000156265"/>
<evidence type="ECO:0000313" key="7">
    <source>
        <dbReference type="Proteomes" id="UP000000589"/>
    </source>
</evidence>
<dbReference type="SMR" id="A0A2I3BRZ3"/>
<dbReference type="PROSITE" id="PS50097">
    <property type="entry name" value="BTB"/>
    <property type="match status" value="2"/>
</dbReference>
<dbReference type="InterPro" id="IPR056737">
    <property type="entry name" value="Beta-prop_ATRN-MKLN-like"/>
</dbReference>
<dbReference type="VEuPathDB" id="HostDB:ENSMUSG00000090799"/>
<dbReference type="Gene3D" id="2.120.10.80">
    <property type="entry name" value="Kelch-type beta propeller"/>
    <property type="match status" value="1"/>
</dbReference>
<evidence type="ECO:0000256" key="1">
    <source>
        <dbReference type="ARBA" id="ARBA00022441"/>
    </source>
</evidence>
<dbReference type="Bgee" id="ENSMUSG00000090799">
    <property type="expression patterns" value="Expressed in hindlimb stylopod muscle and 82 other cell types or tissues"/>
</dbReference>
<dbReference type="PANTHER" id="PTHR45632">
    <property type="entry name" value="LD33804P"/>
    <property type="match status" value="1"/>
</dbReference>
<evidence type="ECO:0000256" key="2">
    <source>
        <dbReference type="ARBA" id="ARBA00022737"/>
    </source>
</evidence>
<evidence type="ECO:0000256" key="3">
    <source>
        <dbReference type="SAM" id="MobiDB-lite"/>
    </source>
</evidence>
<dbReference type="FunCoup" id="A0A2I3BRZ3">
    <property type="interactions" value="1"/>
</dbReference>
<dbReference type="InterPro" id="IPR011333">
    <property type="entry name" value="SKP1/BTB/POZ_sf"/>
</dbReference>
<name>A0A2I3BRZ3_MOUSE</name>
<evidence type="ECO:0000313" key="5">
    <source>
        <dbReference type="Ensembl" id="ENSMUSP00000154785.2"/>
    </source>
</evidence>
<organism evidence="5 7">
    <name type="scientific">Mus musculus</name>
    <name type="common">Mouse</name>
    <dbReference type="NCBI Taxonomy" id="10090"/>
    <lineage>
        <taxon>Eukaryota</taxon>
        <taxon>Metazoa</taxon>
        <taxon>Chordata</taxon>
        <taxon>Craniata</taxon>
        <taxon>Vertebrata</taxon>
        <taxon>Euteleostomi</taxon>
        <taxon>Mammalia</taxon>
        <taxon>Eutheria</taxon>
        <taxon>Euarchontoglires</taxon>
        <taxon>Glires</taxon>
        <taxon>Rodentia</taxon>
        <taxon>Myomorpha</taxon>
        <taxon>Muroidea</taxon>
        <taxon>Muridae</taxon>
        <taxon>Murinae</taxon>
        <taxon>Mus</taxon>
        <taxon>Mus</taxon>
    </lineage>
</organism>
<dbReference type="OMA" id="QDTHLIH"/>
<reference evidence="5 7" key="1">
    <citation type="journal article" date="2009" name="PLoS Biol.">
        <title>Lineage-specific biology revealed by a finished genome assembly of the mouse.</title>
        <authorList>
            <consortium name="Mouse Genome Sequencing Consortium"/>
            <person name="Church D.M."/>
            <person name="Goodstadt L."/>
            <person name="Hillier L.W."/>
            <person name="Zody M.C."/>
            <person name="Goldstein S."/>
            <person name="She X."/>
            <person name="Bult C.J."/>
            <person name="Agarwala R."/>
            <person name="Cherry J.L."/>
            <person name="DiCuccio M."/>
            <person name="Hlavina W."/>
            <person name="Kapustin Y."/>
            <person name="Meric P."/>
            <person name="Maglott D."/>
            <person name="Birtle Z."/>
            <person name="Marques A.C."/>
            <person name="Graves T."/>
            <person name="Zhou S."/>
            <person name="Teague B."/>
            <person name="Potamousis K."/>
            <person name="Churas C."/>
            <person name="Place M."/>
            <person name="Herschleb J."/>
            <person name="Runnheim R."/>
            <person name="Forrest D."/>
            <person name="Amos-Landgraf J."/>
            <person name="Schwartz D.C."/>
            <person name="Cheng Z."/>
            <person name="Lindblad-Toh K."/>
            <person name="Eichler E.E."/>
            <person name="Ponting C.P."/>
        </authorList>
    </citation>
    <scope>NUCLEOTIDE SEQUENCE [LARGE SCALE GENOMIC DNA]</scope>
    <source>
        <strain evidence="5 7">C57BL/6J</strain>
    </source>
</reference>
<feature type="domain" description="BTB" evidence="4">
    <location>
        <begin position="233"/>
        <end position="296"/>
    </location>
</feature>
<dbReference type="Gene3D" id="1.25.40.420">
    <property type="match status" value="1"/>
</dbReference>
<dbReference type="STRING" id="10090.ENSMUSP00000129810"/>
<dbReference type="SMART" id="SM00875">
    <property type="entry name" value="BACK"/>
    <property type="match status" value="1"/>
</dbReference>
<accession>A0A2I3BRZ3</accession>
<dbReference type="InterPro" id="IPR000210">
    <property type="entry name" value="BTB/POZ_dom"/>
</dbReference>
<dbReference type="PANTHER" id="PTHR45632:SF14">
    <property type="entry name" value="KELCH-LIKE PROTEIN 33"/>
    <property type="match status" value="1"/>
</dbReference>
<feature type="region of interest" description="Disordered" evidence="3">
    <location>
        <begin position="15"/>
        <end position="83"/>
    </location>
</feature>
<proteinExistence type="predicted"/>
<dbReference type="Pfam" id="PF24981">
    <property type="entry name" value="Beta-prop_ATRN-LZTR1"/>
    <property type="match status" value="1"/>
</dbReference>
<dbReference type="InParanoid" id="A0A2I3BRZ3"/>
<dbReference type="InterPro" id="IPR030609">
    <property type="entry name" value="KLHL33_BACK"/>
</dbReference>
<dbReference type="ProteomicsDB" id="365828"/>
<reference evidence="5" key="3">
    <citation type="submission" date="2025-08" db="UniProtKB">
        <authorList>
            <consortium name="Ensembl"/>
        </authorList>
    </citation>
    <scope>IDENTIFICATION</scope>
    <source>
        <strain evidence="5">C57BL/6J</strain>
    </source>
</reference>
<keyword evidence="1" id="KW-0880">Kelch repeat</keyword>
<dbReference type="Ensembl" id="ENSMUST00000227271.2">
    <property type="protein sequence ID" value="ENSMUSP00000154785.2"/>
    <property type="gene ID" value="ENSMUSG00000090799.3"/>
</dbReference>